<keyword evidence="2" id="KW-0472">Membrane</keyword>
<dbReference type="RefSeq" id="WP_089292556.1">
    <property type="nucleotide sequence ID" value="NZ_BOMU01000018.1"/>
</dbReference>
<organism evidence="3 4">
    <name type="scientific">Actinoplanes regularis</name>
    <dbReference type="NCBI Taxonomy" id="52697"/>
    <lineage>
        <taxon>Bacteria</taxon>
        <taxon>Bacillati</taxon>
        <taxon>Actinomycetota</taxon>
        <taxon>Actinomycetes</taxon>
        <taxon>Micromonosporales</taxon>
        <taxon>Micromonosporaceae</taxon>
        <taxon>Actinoplanes</taxon>
    </lineage>
</organism>
<feature type="region of interest" description="Disordered" evidence="1">
    <location>
        <begin position="42"/>
        <end position="65"/>
    </location>
</feature>
<keyword evidence="2" id="KW-0812">Transmembrane</keyword>
<feature type="compositionally biased region" description="Low complexity" evidence="1">
    <location>
        <begin position="47"/>
        <end position="64"/>
    </location>
</feature>
<evidence type="ECO:0000256" key="2">
    <source>
        <dbReference type="SAM" id="Phobius"/>
    </source>
</evidence>
<accession>A0A238WTA4</accession>
<feature type="transmembrane region" description="Helical" evidence="2">
    <location>
        <begin position="18"/>
        <end position="37"/>
    </location>
</feature>
<reference evidence="3 4" key="1">
    <citation type="submission" date="2017-06" db="EMBL/GenBank/DDBJ databases">
        <authorList>
            <person name="Kim H.J."/>
            <person name="Triplett B.A."/>
        </authorList>
    </citation>
    <scope>NUCLEOTIDE SEQUENCE [LARGE SCALE GENOMIC DNA]</scope>
    <source>
        <strain evidence="3 4">DSM 43151</strain>
    </source>
</reference>
<evidence type="ECO:0000313" key="4">
    <source>
        <dbReference type="Proteomes" id="UP000198415"/>
    </source>
</evidence>
<keyword evidence="2" id="KW-1133">Transmembrane helix</keyword>
<sequence length="271" mass="28581">MTTTPSHPPARTGLRPGHWLLIALVGLLLAGAVFVIARRDSAHDPQATSSTPTPTTAPATDSAAIRPDCVPQITATGLTPRLPGTYGFTYTAACDQVVRELGFQVTALDAKGAVLAGSSPDVVSGGVLFPGHTLAAAGEVPVHGKTPAKIRVEVVHYLVESPDAYTAWARDLQVVDLVRGKPDELGTFTITGSLHAESETLPLCVAGYVLLLRDKAGEILYAQQQLATITRTPTFDVAPTDDMDFAHTQIFALQTPRTEQPPRAGVTCDGR</sequence>
<evidence type="ECO:0000256" key="1">
    <source>
        <dbReference type="SAM" id="MobiDB-lite"/>
    </source>
</evidence>
<proteinExistence type="predicted"/>
<dbReference type="AlphaFoldDB" id="A0A238WTA4"/>
<evidence type="ECO:0000313" key="3">
    <source>
        <dbReference type="EMBL" id="SNR48889.1"/>
    </source>
</evidence>
<dbReference type="Proteomes" id="UP000198415">
    <property type="component" value="Unassembled WGS sequence"/>
</dbReference>
<gene>
    <name evidence="3" type="ORF">SAMN06264365_102810</name>
</gene>
<keyword evidence="4" id="KW-1185">Reference proteome</keyword>
<protein>
    <submittedName>
        <fullName evidence="3">Uncharacterized protein</fullName>
    </submittedName>
</protein>
<name>A0A238WTA4_9ACTN</name>
<dbReference type="OrthoDB" id="9859385at2"/>
<dbReference type="EMBL" id="FZNR01000002">
    <property type="protein sequence ID" value="SNR48889.1"/>
    <property type="molecule type" value="Genomic_DNA"/>
</dbReference>